<feature type="transmembrane region" description="Helical" evidence="1">
    <location>
        <begin position="6"/>
        <end position="25"/>
    </location>
</feature>
<organism evidence="2 5">
    <name type="scientific">Secundilactobacillus pentosiphilus</name>
    <dbReference type="NCBI Taxonomy" id="1714682"/>
    <lineage>
        <taxon>Bacteria</taxon>
        <taxon>Bacillati</taxon>
        <taxon>Bacillota</taxon>
        <taxon>Bacilli</taxon>
        <taxon>Lactobacillales</taxon>
        <taxon>Lactobacillaceae</taxon>
        <taxon>Secundilactobacillus</taxon>
    </lineage>
</organism>
<protein>
    <recommendedName>
        <fullName evidence="6">Integral membrane protein</fullName>
    </recommendedName>
</protein>
<dbReference type="Proteomes" id="UP000198430">
    <property type="component" value="Unassembled WGS sequence"/>
</dbReference>
<accession>A0A1Z5IWC3</accession>
<dbReference type="Proteomes" id="UP000198414">
    <property type="component" value="Unassembled WGS sequence"/>
</dbReference>
<accession>A0A1Z5IP16</accession>
<gene>
    <name evidence="2" type="ORF">IWT140_01089</name>
    <name evidence="3" type="ORF">IWT25_01390</name>
</gene>
<feature type="transmembrane region" description="Helical" evidence="1">
    <location>
        <begin position="66"/>
        <end position="88"/>
    </location>
</feature>
<dbReference type="EMBL" id="BCMH01000006">
    <property type="protein sequence ID" value="GAX03485.1"/>
    <property type="molecule type" value="Genomic_DNA"/>
</dbReference>
<evidence type="ECO:0000313" key="4">
    <source>
        <dbReference type="Proteomes" id="UP000198414"/>
    </source>
</evidence>
<keyword evidence="1" id="KW-0812">Transmembrane</keyword>
<name>A0A1Z5IP16_9LACO</name>
<evidence type="ECO:0000256" key="1">
    <source>
        <dbReference type="SAM" id="Phobius"/>
    </source>
</evidence>
<keyword evidence="1" id="KW-1133">Transmembrane helix</keyword>
<comment type="caution">
    <text evidence="2">The sequence shown here is derived from an EMBL/GenBank/DDBJ whole genome shotgun (WGS) entry which is preliminary data.</text>
</comment>
<sequence>MLKQKLITYGIVSWVLFSAMNLLLSSKLVALGHHFEMTAVIRSIIISLVLYALPMIWGALGHNSGYYLLAMVIVIYSFGLFNGIVTVLTSSTAVIGIKAGVTFANFLVIVFNGYWMVLALRYRHWLDNKRDNEKLAEIKKLQEKRKQNKQSR</sequence>
<evidence type="ECO:0008006" key="6">
    <source>
        <dbReference type="Google" id="ProtNLM"/>
    </source>
</evidence>
<dbReference type="RefSeq" id="WP_089088457.1">
    <property type="nucleotide sequence ID" value="NZ_BCMH01000006.1"/>
</dbReference>
<dbReference type="EMBL" id="BCMI01000011">
    <property type="protein sequence ID" value="GAX06065.1"/>
    <property type="molecule type" value="Genomic_DNA"/>
</dbReference>
<reference evidence="4 5" key="1">
    <citation type="submission" date="2015-11" db="EMBL/GenBank/DDBJ databases">
        <title>Draft genome sequences of new species of the genus Lactobacillus isolated from orchardgrass silage.</title>
        <authorList>
            <person name="Tohno M."/>
            <person name="Tanizawa Y."/>
            <person name="Arita M."/>
        </authorList>
    </citation>
    <scope>NUCLEOTIDE SEQUENCE [LARGE SCALE GENOMIC DNA]</scope>
    <source>
        <strain evidence="2 5">IWT140</strain>
        <strain evidence="3 4">IWT25</strain>
    </source>
</reference>
<evidence type="ECO:0000313" key="2">
    <source>
        <dbReference type="EMBL" id="GAX03485.1"/>
    </source>
</evidence>
<feature type="transmembrane region" description="Helical" evidence="1">
    <location>
        <begin position="100"/>
        <end position="122"/>
    </location>
</feature>
<evidence type="ECO:0000313" key="3">
    <source>
        <dbReference type="EMBL" id="GAX06065.1"/>
    </source>
</evidence>
<dbReference type="OrthoDB" id="2294210at2"/>
<proteinExistence type="predicted"/>
<keyword evidence="5" id="KW-1185">Reference proteome</keyword>
<evidence type="ECO:0000313" key="5">
    <source>
        <dbReference type="Proteomes" id="UP000198430"/>
    </source>
</evidence>
<keyword evidence="1" id="KW-0472">Membrane</keyword>
<dbReference type="AlphaFoldDB" id="A0A1Z5IP16"/>
<feature type="transmembrane region" description="Helical" evidence="1">
    <location>
        <begin position="37"/>
        <end position="60"/>
    </location>
</feature>